<gene>
    <name evidence="2" type="ORF">g.6694</name>
</gene>
<evidence type="ECO:0000313" key="2">
    <source>
        <dbReference type="EMBL" id="JAT28082.1"/>
    </source>
</evidence>
<dbReference type="InterPro" id="IPR002156">
    <property type="entry name" value="RNaseH_domain"/>
</dbReference>
<proteinExistence type="predicted"/>
<sequence>DFEVNLVSQIMEEASQVKGELVIHWVPGHVGIHNNEVVDKLAREAIINGEEVQDLTIPKEDYHNYMKKEIAHLFEIEVRTSEKGKWYKSIQREPPKQPWFSKMDISRSDIIKINRLRF</sequence>
<dbReference type="InterPro" id="IPR036397">
    <property type="entry name" value="RNaseH_sf"/>
</dbReference>
<dbReference type="AlphaFoldDB" id="A0A1B6LWL8"/>
<organism evidence="2">
    <name type="scientific">Graphocephala atropunctata</name>
    <dbReference type="NCBI Taxonomy" id="36148"/>
    <lineage>
        <taxon>Eukaryota</taxon>
        <taxon>Metazoa</taxon>
        <taxon>Ecdysozoa</taxon>
        <taxon>Arthropoda</taxon>
        <taxon>Hexapoda</taxon>
        <taxon>Insecta</taxon>
        <taxon>Pterygota</taxon>
        <taxon>Neoptera</taxon>
        <taxon>Paraneoptera</taxon>
        <taxon>Hemiptera</taxon>
        <taxon>Auchenorrhyncha</taxon>
        <taxon>Membracoidea</taxon>
        <taxon>Cicadellidae</taxon>
        <taxon>Cicadellinae</taxon>
        <taxon>Cicadellini</taxon>
        <taxon>Graphocephala</taxon>
    </lineage>
</organism>
<dbReference type="EMBL" id="GEBQ01011895">
    <property type="protein sequence ID" value="JAT28082.1"/>
    <property type="molecule type" value="Transcribed_RNA"/>
</dbReference>
<protein>
    <recommendedName>
        <fullName evidence="1">RNase H type-1 domain-containing protein</fullName>
    </recommendedName>
</protein>
<dbReference type="GO" id="GO:0003676">
    <property type="term" value="F:nucleic acid binding"/>
    <property type="evidence" value="ECO:0007669"/>
    <property type="project" value="InterPro"/>
</dbReference>
<reference evidence="2" key="1">
    <citation type="submission" date="2015-11" db="EMBL/GenBank/DDBJ databases">
        <title>De novo transcriptome assembly of four potential Pierce s Disease insect vectors from Arizona vineyards.</title>
        <authorList>
            <person name="Tassone E.E."/>
        </authorList>
    </citation>
    <scope>NUCLEOTIDE SEQUENCE</scope>
</reference>
<dbReference type="SUPFAM" id="SSF53098">
    <property type="entry name" value="Ribonuclease H-like"/>
    <property type="match status" value="1"/>
</dbReference>
<evidence type="ECO:0000259" key="1">
    <source>
        <dbReference type="PROSITE" id="PS50879"/>
    </source>
</evidence>
<feature type="non-terminal residue" evidence="2">
    <location>
        <position position="1"/>
    </location>
</feature>
<dbReference type="PROSITE" id="PS50879">
    <property type="entry name" value="RNASE_H_1"/>
    <property type="match status" value="1"/>
</dbReference>
<dbReference type="Pfam" id="PF00075">
    <property type="entry name" value="RNase_H"/>
    <property type="match status" value="1"/>
</dbReference>
<dbReference type="GO" id="GO:0004523">
    <property type="term" value="F:RNA-DNA hybrid ribonuclease activity"/>
    <property type="evidence" value="ECO:0007669"/>
    <property type="project" value="InterPro"/>
</dbReference>
<accession>A0A1B6LWL8</accession>
<dbReference type="Gene3D" id="3.30.420.10">
    <property type="entry name" value="Ribonuclease H-like superfamily/Ribonuclease H"/>
    <property type="match status" value="1"/>
</dbReference>
<dbReference type="InterPro" id="IPR012337">
    <property type="entry name" value="RNaseH-like_sf"/>
</dbReference>
<feature type="non-terminal residue" evidence="2">
    <location>
        <position position="118"/>
    </location>
</feature>
<feature type="domain" description="RNase H type-1" evidence="1">
    <location>
        <begin position="1"/>
        <end position="47"/>
    </location>
</feature>
<name>A0A1B6LWL8_9HEMI</name>